<dbReference type="AlphaFoldDB" id="A0A0A0CX77"/>
<evidence type="ECO:0000256" key="1">
    <source>
        <dbReference type="SAM" id="Phobius"/>
    </source>
</evidence>
<gene>
    <name evidence="3" type="ORF">P409_33425</name>
</gene>
<evidence type="ECO:0000313" key="4">
    <source>
        <dbReference type="Proteomes" id="UP000029995"/>
    </source>
</evidence>
<proteinExistence type="predicted"/>
<dbReference type="Pfam" id="PF13490">
    <property type="entry name" value="zf-HC2"/>
    <property type="match status" value="1"/>
</dbReference>
<keyword evidence="1" id="KW-0472">Membrane</keyword>
<evidence type="ECO:0000259" key="2">
    <source>
        <dbReference type="Pfam" id="PF13490"/>
    </source>
</evidence>
<dbReference type="RefSeq" id="WP_034848846.1">
    <property type="nucleotide sequence ID" value="NZ_JANX01000872.1"/>
</dbReference>
<comment type="caution">
    <text evidence="3">The sequence shown here is derived from an EMBL/GenBank/DDBJ whole genome shotgun (WGS) entry which is preliminary data.</text>
</comment>
<dbReference type="InterPro" id="IPR027383">
    <property type="entry name" value="Znf_put"/>
</dbReference>
<evidence type="ECO:0000313" key="3">
    <source>
        <dbReference type="EMBL" id="KGM30374.1"/>
    </source>
</evidence>
<dbReference type="EMBL" id="JANX01000872">
    <property type="protein sequence ID" value="KGM30374.1"/>
    <property type="molecule type" value="Genomic_DNA"/>
</dbReference>
<keyword evidence="1" id="KW-0812">Transmembrane</keyword>
<organism evidence="3 4">
    <name type="scientific">Inquilinus limosus MP06</name>
    <dbReference type="NCBI Taxonomy" id="1398085"/>
    <lineage>
        <taxon>Bacteria</taxon>
        <taxon>Pseudomonadati</taxon>
        <taxon>Pseudomonadota</taxon>
        <taxon>Alphaproteobacteria</taxon>
        <taxon>Rhodospirillales</taxon>
        <taxon>Rhodospirillaceae</taxon>
        <taxon>Inquilinus</taxon>
    </lineage>
</organism>
<keyword evidence="1" id="KW-1133">Transmembrane helix</keyword>
<reference evidence="3 4" key="1">
    <citation type="submission" date="2014-01" db="EMBL/GenBank/DDBJ databases">
        <title>Genome sequence determination for a cystic fibrosis isolate, Inquilinus limosus.</title>
        <authorList>
            <person name="Pino M."/>
            <person name="Di Conza J."/>
            <person name="Gutkind G."/>
        </authorList>
    </citation>
    <scope>NUCLEOTIDE SEQUENCE [LARGE SCALE GENOMIC DNA]</scope>
    <source>
        <strain evidence="3 4">MP06</strain>
    </source>
</reference>
<feature type="domain" description="Putative zinc-finger" evidence="2">
    <location>
        <begin position="11"/>
        <end position="34"/>
    </location>
</feature>
<accession>A0A0A0CX77</accession>
<sequence length="253" mass="27274">MTQMSTIPTEAEIQAYIDGELDLPRRIEVEAHLEANPALAAQVMADLRLRDALRLAFAEDGGIRVASYENARLLGRAVRWRRLTVRLRRVAAVVLLIGIGWGAQSMLGVTRIDSASAGIPAYADEAGDAYRTVLYRHLVDPAEPKGSLKPEDLAKAPITLPDLPQGWSIRSIEVVPWDGGSGFEATIDTDRFGLVTLFAAATDGFDVQQPQAQRANDVTVAYWQVGPAVYALCAEATAGDLLTAANGLADTLY</sequence>
<dbReference type="OrthoDB" id="9152892at2"/>
<protein>
    <recommendedName>
        <fullName evidence="2">Putative zinc-finger domain-containing protein</fullName>
    </recommendedName>
</protein>
<dbReference type="Proteomes" id="UP000029995">
    <property type="component" value="Unassembled WGS sequence"/>
</dbReference>
<name>A0A0A0CX77_9PROT</name>
<feature type="transmembrane region" description="Helical" evidence="1">
    <location>
        <begin position="90"/>
        <end position="109"/>
    </location>
</feature>